<dbReference type="GO" id="GO:0000981">
    <property type="term" value="F:DNA-binding transcription factor activity, RNA polymerase II-specific"/>
    <property type="evidence" value="ECO:0007669"/>
    <property type="project" value="TreeGrafter"/>
</dbReference>
<feature type="compositionally biased region" description="Polar residues" evidence="6">
    <location>
        <begin position="203"/>
        <end position="223"/>
    </location>
</feature>
<evidence type="ECO:0000256" key="5">
    <source>
        <dbReference type="PROSITE-ProRule" id="PRU00042"/>
    </source>
</evidence>
<dbReference type="PANTHER" id="PTHR24409">
    <property type="entry name" value="ZINC FINGER PROTEIN 142"/>
    <property type="match status" value="1"/>
</dbReference>
<evidence type="ECO:0000256" key="3">
    <source>
        <dbReference type="ARBA" id="ARBA00022771"/>
    </source>
</evidence>
<evidence type="ECO:0000259" key="7">
    <source>
        <dbReference type="PROSITE" id="PS50157"/>
    </source>
</evidence>
<dbReference type="InterPro" id="IPR013087">
    <property type="entry name" value="Znf_C2H2_type"/>
</dbReference>
<feature type="compositionally biased region" description="Basic and acidic residues" evidence="6">
    <location>
        <begin position="718"/>
        <end position="732"/>
    </location>
</feature>
<dbReference type="GO" id="GO:0008270">
    <property type="term" value="F:zinc ion binding"/>
    <property type="evidence" value="ECO:0007669"/>
    <property type="project" value="UniProtKB-KW"/>
</dbReference>
<dbReference type="GO" id="GO:0005634">
    <property type="term" value="C:nucleus"/>
    <property type="evidence" value="ECO:0007669"/>
    <property type="project" value="TreeGrafter"/>
</dbReference>
<keyword evidence="2" id="KW-0677">Repeat</keyword>
<dbReference type="Proteomes" id="UP001168972">
    <property type="component" value="Unassembled WGS sequence"/>
</dbReference>
<dbReference type="AlphaFoldDB" id="A0AA39F5U3"/>
<evidence type="ECO:0000313" key="8">
    <source>
        <dbReference type="EMBL" id="KAK0163518.1"/>
    </source>
</evidence>
<reference evidence="8" key="2">
    <citation type="submission" date="2023-03" db="EMBL/GenBank/DDBJ databases">
        <authorList>
            <person name="Inwood S.N."/>
            <person name="Skelly J.G."/>
            <person name="Guhlin J."/>
            <person name="Harrop T.W.R."/>
            <person name="Goldson S.G."/>
            <person name="Dearden P.K."/>
        </authorList>
    </citation>
    <scope>NUCLEOTIDE SEQUENCE</scope>
    <source>
        <strain evidence="8">Lincoln</strain>
        <tissue evidence="8">Whole body</tissue>
    </source>
</reference>
<evidence type="ECO:0000313" key="9">
    <source>
        <dbReference type="Proteomes" id="UP001168972"/>
    </source>
</evidence>
<dbReference type="PROSITE" id="PS00028">
    <property type="entry name" value="ZINC_FINGER_C2H2_1"/>
    <property type="match status" value="4"/>
</dbReference>
<feature type="domain" description="C2H2-type" evidence="7">
    <location>
        <begin position="937"/>
        <end position="964"/>
    </location>
</feature>
<proteinExistence type="predicted"/>
<name>A0AA39F5U3_MICHY</name>
<evidence type="ECO:0000256" key="4">
    <source>
        <dbReference type="ARBA" id="ARBA00022833"/>
    </source>
</evidence>
<feature type="region of interest" description="Disordered" evidence="6">
    <location>
        <begin position="180"/>
        <end position="223"/>
    </location>
</feature>
<keyword evidence="9" id="KW-1185">Reference proteome</keyword>
<dbReference type="EMBL" id="JAQQBR010001833">
    <property type="protein sequence ID" value="KAK0163518.1"/>
    <property type="molecule type" value="Genomic_DNA"/>
</dbReference>
<dbReference type="Pfam" id="PF25429">
    <property type="entry name" value="zf-POGZ"/>
    <property type="match status" value="1"/>
</dbReference>
<feature type="region of interest" description="Disordered" evidence="6">
    <location>
        <begin position="141"/>
        <end position="166"/>
    </location>
</feature>
<feature type="domain" description="C2H2-type" evidence="7">
    <location>
        <begin position="802"/>
        <end position="826"/>
    </location>
</feature>
<evidence type="ECO:0000256" key="2">
    <source>
        <dbReference type="ARBA" id="ARBA00022737"/>
    </source>
</evidence>
<sequence length="1136" mass="128208">MAGKTDSSNMAKGRLITRSVTSIRPPDMTLNLDCTDEPLSNAQLLSRSKLKESYDRVMKSLDEMMKEHGAHQVAQSGLVKAYQYKLPSPPVPANAKSNQLNINQGKNQPIKLNVLNNNNTTQGNIQLVMDPRMGVLLGAVSQQASTSTPSASSMPQKPMLAPPENNQQPRILRRAKVLQVQQSEVVEDPPPQPPTLRHRNKPDNANQTSNASNAKLKSMSRSTGQITKIISRPTEQTSVGGIAVGVKNNSAAEIIDESKKNLPDNREIAFNKMNGTRTFPSLVVIARPQLRVKDISPQVASKERADLDMKVKSVLMYSATRFAEWLIQQGLVRSEQYCTQHGSGNIASKPKLKLAMYSDTGTFPYSGGYVWISNCCPDRYVSVFSGSIFQGAPHMPSVLLKLIYHWACQTNVQNVVSWVKVSNLYVKNFYTNLRSVCTAAVWDKCTLIGGKGCNVQVGVISLGTTSQDGNMRQVKVEVLGILNIETGQLRLRACDPIHDTRSCKRRFNNILYPLKDWVHKDSKISTDFTVDKSTLHEMGFTNVFQSSFCDQNARNIRSNYQIMEYLRKIVPRMFQNTLSLLNRQMIQQFLDELVWREMFGLTCGRAFENIIAHIAELTRLRTTEPLLDRLARIAVNPFVDWSYSADIPQSDSASTITNTSSTKSIKETTEQAISAQSLQAISDSPLLTVKPKATMNLKPCPKRKRKRHTAAASSTKSPEPEAKRMTEDTSKSREIYSNDRVPLNEFYYGTVEGDPLVIFKEDRRCVEFTCFLCNQLLNSNIEVMQHMINHVPPRVPGQTDSYVCRYCCAAFSSQHQMTTHVDETHSTFGKSDGFMVVCGICENKFGNSHLLINHMSCVHMPSEVPYRCDTCNYRSSSHKDIIDHYYTVHDLGEYLQCPYCLKTMQYNVDSHASASNVHAYLVHMQRHVVRREQGRGNKCPRCCLWFNQKSALKRHQDLHQSYTENDIRPYVTIDKNILILKSQHQVKRLMIRSPSPELPQDDNLKKWSHGPITMNTLPNTNLRCQECEEDIDQEDHYPGEQKCTQCRYVTCCWRAFKEHQQQIHNERPMTSLIVPSPLVNVMLDKKMQCSCGFATKDGNLLAQHLVKCKKMSARPMVNNKESGMLDSLGLVPKGAV</sequence>
<keyword evidence="4" id="KW-0862">Zinc</keyword>
<protein>
    <recommendedName>
        <fullName evidence="7">C2H2-type domain-containing protein</fullName>
    </recommendedName>
</protein>
<dbReference type="GO" id="GO:0000977">
    <property type="term" value="F:RNA polymerase II transcription regulatory region sequence-specific DNA binding"/>
    <property type="evidence" value="ECO:0007669"/>
    <property type="project" value="TreeGrafter"/>
</dbReference>
<keyword evidence="3 5" id="KW-0863">Zinc-finger</keyword>
<accession>A0AA39F5U3</accession>
<dbReference type="InterPro" id="IPR057618">
    <property type="entry name" value="Znf_POGZ/Z280C-D-like"/>
</dbReference>
<feature type="compositionally biased region" description="Basic residues" evidence="6">
    <location>
        <begin position="700"/>
        <end position="709"/>
    </location>
</feature>
<evidence type="ECO:0000256" key="6">
    <source>
        <dbReference type="SAM" id="MobiDB-lite"/>
    </source>
</evidence>
<dbReference type="PROSITE" id="PS50157">
    <property type="entry name" value="ZINC_FINGER_C2H2_2"/>
    <property type="match status" value="2"/>
</dbReference>
<comment type="caution">
    <text evidence="8">The sequence shown here is derived from an EMBL/GenBank/DDBJ whole genome shotgun (WGS) entry which is preliminary data.</text>
</comment>
<feature type="region of interest" description="Disordered" evidence="6">
    <location>
        <begin position="697"/>
        <end position="732"/>
    </location>
</feature>
<feature type="compositionally biased region" description="Low complexity" evidence="6">
    <location>
        <begin position="141"/>
        <end position="155"/>
    </location>
</feature>
<keyword evidence="1" id="KW-0479">Metal-binding</keyword>
<reference evidence="8" key="1">
    <citation type="journal article" date="2023" name="bioRxiv">
        <title>Scaffold-level genome assemblies of two parasitoid biocontrol wasps reveal the parthenogenesis mechanism and an associated novel virus.</title>
        <authorList>
            <person name="Inwood S."/>
            <person name="Skelly J."/>
            <person name="Guhlin J."/>
            <person name="Harrop T."/>
            <person name="Goldson S."/>
            <person name="Dearden P."/>
        </authorList>
    </citation>
    <scope>NUCLEOTIDE SEQUENCE</scope>
    <source>
        <strain evidence="8">Lincoln</strain>
        <tissue evidence="8">Whole body</tissue>
    </source>
</reference>
<gene>
    <name evidence="8" type="ORF">PV327_007193</name>
</gene>
<dbReference type="SMART" id="SM00355">
    <property type="entry name" value="ZnF_C2H2"/>
    <property type="match status" value="7"/>
</dbReference>
<dbReference type="Gene3D" id="3.30.160.60">
    <property type="entry name" value="Classic Zinc Finger"/>
    <property type="match status" value="2"/>
</dbReference>
<organism evidence="8 9">
    <name type="scientific">Microctonus hyperodae</name>
    <name type="common">Parasitoid wasp</name>
    <dbReference type="NCBI Taxonomy" id="165561"/>
    <lineage>
        <taxon>Eukaryota</taxon>
        <taxon>Metazoa</taxon>
        <taxon>Ecdysozoa</taxon>
        <taxon>Arthropoda</taxon>
        <taxon>Hexapoda</taxon>
        <taxon>Insecta</taxon>
        <taxon>Pterygota</taxon>
        <taxon>Neoptera</taxon>
        <taxon>Endopterygota</taxon>
        <taxon>Hymenoptera</taxon>
        <taxon>Apocrita</taxon>
        <taxon>Ichneumonoidea</taxon>
        <taxon>Braconidae</taxon>
        <taxon>Euphorinae</taxon>
        <taxon>Microctonus</taxon>
    </lineage>
</organism>
<dbReference type="PANTHER" id="PTHR24409:SF295">
    <property type="entry name" value="AZ2-RELATED"/>
    <property type="match status" value="1"/>
</dbReference>
<evidence type="ECO:0000256" key="1">
    <source>
        <dbReference type="ARBA" id="ARBA00022723"/>
    </source>
</evidence>